<feature type="region of interest" description="Disordered" evidence="2">
    <location>
        <begin position="155"/>
        <end position="184"/>
    </location>
</feature>
<reference evidence="4" key="2">
    <citation type="submission" date="2020-05" db="UniProtKB">
        <authorList>
            <consortium name="EnsemblMetazoa"/>
        </authorList>
    </citation>
    <scope>IDENTIFICATION</scope>
    <source>
        <strain evidence="4">IAEA</strain>
    </source>
</reference>
<protein>
    <recommendedName>
        <fullName evidence="3">CCHC-type domain-containing protein</fullName>
    </recommendedName>
</protein>
<dbReference type="EnsemblMetazoa" id="GPAI022204-RA">
    <property type="protein sequence ID" value="GPAI022204-PA"/>
    <property type="gene ID" value="GPAI022204"/>
</dbReference>
<dbReference type="GO" id="GO:0004190">
    <property type="term" value="F:aspartic-type endopeptidase activity"/>
    <property type="evidence" value="ECO:0007669"/>
    <property type="project" value="InterPro"/>
</dbReference>
<dbReference type="AlphaFoldDB" id="A0A1A9ZQU6"/>
<dbReference type="SMART" id="SM00343">
    <property type="entry name" value="ZnF_C2HC"/>
    <property type="match status" value="1"/>
</dbReference>
<dbReference type="InterPro" id="IPR021109">
    <property type="entry name" value="Peptidase_aspartic_dom_sf"/>
</dbReference>
<dbReference type="Gene3D" id="4.10.60.10">
    <property type="entry name" value="Zinc finger, CCHC-type"/>
    <property type="match status" value="1"/>
</dbReference>
<reference evidence="5" key="1">
    <citation type="submission" date="2014-03" db="EMBL/GenBank/DDBJ databases">
        <authorList>
            <person name="Aksoy S."/>
            <person name="Warren W."/>
            <person name="Wilson R.K."/>
        </authorList>
    </citation>
    <scope>NUCLEOTIDE SEQUENCE [LARGE SCALE GENOMIC DNA]</scope>
    <source>
        <strain evidence="5">IAEA</strain>
    </source>
</reference>
<dbReference type="PROSITE" id="PS50158">
    <property type="entry name" value="ZF_CCHC"/>
    <property type="match status" value="1"/>
</dbReference>
<dbReference type="VEuPathDB" id="VectorBase:GPAI022204"/>
<accession>A0A1A9ZQU6</accession>
<evidence type="ECO:0000313" key="5">
    <source>
        <dbReference type="Proteomes" id="UP000092445"/>
    </source>
</evidence>
<dbReference type="InterPro" id="IPR036875">
    <property type="entry name" value="Znf_CCHC_sf"/>
</dbReference>
<organism evidence="4 5">
    <name type="scientific">Glossina pallidipes</name>
    <name type="common">Tsetse fly</name>
    <dbReference type="NCBI Taxonomy" id="7398"/>
    <lineage>
        <taxon>Eukaryota</taxon>
        <taxon>Metazoa</taxon>
        <taxon>Ecdysozoa</taxon>
        <taxon>Arthropoda</taxon>
        <taxon>Hexapoda</taxon>
        <taxon>Insecta</taxon>
        <taxon>Pterygota</taxon>
        <taxon>Neoptera</taxon>
        <taxon>Endopterygota</taxon>
        <taxon>Diptera</taxon>
        <taxon>Brachycera</taxon>
        <taxon>Muscomorpha</taxon>
        <taxon>Hippoboscoidea</taxon>
        <taxon>Glossinidae</taxon>
        <taxon>Glossina</taxon>
    </lineage>
</organism>
<evidence type="ECO:0000256" key="2">
    <source>
        <dbReference type="SAM" id="MobiDB-lite"/>
    </source>
</evidence>
<dbReference type="GO" id="GO:0008270">
    <property type="term" value="F:zinc ion binding"/>
    <property type="evidence" value="ECO:0007669"/>
    <property type="project" value="UniProtKB-KW"/>
</dbReference>
<dbReference type="GO" id="GO:0006508">
    <property type="term" value="P:proteolysis"/>
    <property type="evidence" value="ECO:0007669"/>
    <property type="project" value="InterPro"/>
</dbReference>
<evidence type="ECO:0000256" key="1">
    <source>
        <dbReference type="PROSITE-ProRule" id="PRU00047"/>
    </source>
</evidence>
<dbReference type="InterPro" id="IPR001969">
    <property type="entry name" value="Aspartic_peptidase_AS"/>
</dbReference>
<dbReference type="SUPFAM" id="SSF50630">
    <property type="entry name" value="Acid proteases"/>
    <property type="match status" value="1"/>
</dbReference>
<evidence type="ECO:0000259" key="3">
    <source>
        <dbReference type="PROSITE" id="PS50158"/>
    </source>
</evidence>
<dbReference type="Gene3D" id="2.40.70.10">
    <property type="entry name" value="Acid Proteases"/>
    <property type="match status" value="1"/>
</dbReference>
<dbReference type="SUPFAM" id="SSF57756">
    <property type="entry name" value="Retrovirus zinc finger-like domains"/>
    <property type="match status" value="1"/>
</dbReference>
<sequence length="414" mass="45116">MIAEVNQTPQDVRLIVQQYDSISLRNEELSEICGTLDLDTKGTVEEMRKAVTALITTPDLAADMKMKLTELETKYAAKTLHLPEGTGRSASPRRYAQEQMSCGAAMDRICKWSVRYDGESCALGRREYQLYFGDTTNKDLNEMIALGERFEDIPASTLTPSPRITSGPHHTTQVNQPTTTHTSSANRNACLRCGQLGHLARNCVSQRAPSCWDCRRPGVLTKNCCRRNAEQPQARGMTTYEAVEREERPSETSPAVVKLIGSTLVADLSLGGLPTIGVVDTGATRSIIREDITGFISFIKGNDTRSYTIRMADGSVQASKNSITVEVNIGDMVLDLELLGVKRCVDHLTLGMDFLSKTSAELSVAGCPVKLGSRKSTSTTTAAAKNHQAIDATETPLTPDPEAISAVKQTQIKE</sequence>
<dbReference type="PROSITE" id="PS00141">
    <property type="entry name" value="ASP_PROTEASE"/>
    <property type="match status" value="1"/>
</dbReference>
<feature type="compositionally biased region" description="Low complexity" evidence="2">
    <location>
        <begin position="168"/>
        <end position="182"/>
    </location>
</feature>
<dbReference type="Pfam" id="PF13975">
    <property type="entry name" value="gag-asp_proteas"/>
    <property type="match status" value="1"/>
</dbReference>
<evidence type="ECO:0000313" key="4">
    <source>
        <dbReference type="EnsemblMetazoa" id="GPAI022204-PA"/>
    </source>
</evidence>
<dbReference type="Proteomes" id="UP000092445">
    <property type="component" value="Unassembled WGS sequence"/>
</dbReference>
<keyword evidence="1" id="KW-0479">Metal-binding</keyword>
<proteinExistence type="predicted"/>
<dbReference type="GO" id="GO:0003676">
    <property type="term" value="F:nucleic acid binding"/>
    <property type="evidence" value="ECO:0007669"/>
    <property type="project" value="InterPro"/>
</dbReference>
<feature type="domain" description="CCHC-type" evidence="3">
    <location>
        <begin position="190"/>
        <end position="203"/>
    </location>
</feature>
<keyword evidence="1" id="KW-0863">Zinc-finger</keyword>
<name>A0A1A9ZQU6_GLOPL</name>
<keyword evidence="5" id="KW-1185">Reference proteome</keyword>
<dbReference type="InterPro" id="IPR001878">
    <property type="entry name" value="Znf_CCHC"/>
</dbReference>
<keyword evidence="1" id="KW-0862">Zinc</keyword>
<dbReference type="STRING" id="7398.A0A1A9ZQU6"/>
<feature type="region of interest" description="Disordered" evidence="2">
    <location>
        <begin position="373"/>
        <end position="414"/>
    </location>
</feature>